<evidence type="ECO:0000313" key="5">
    <source>
        <dbReference type="Proteomes" id="UP001194579"/>
    </source>
</evidence>
<keyword evidence="1" id="KW-1133">Transmembrane helix</keyword>
<reference evidence="5" key="3">
    <citation type="submission" date="2023-07" db="EMBL/GenBank/DDBJ databases">
        <title>Identification of Pectobacterium versatile causing blackleg of potato from New York State with a whole genome sequencing approach.</title>
        <authorList>
            <person name="Ma X."/>
            <person name="Swingle B."/>
        </authorList>
    </citation>
    <scope>NUCLEOTIDE SEQUENCE [LARGE SCALE GENOMIC DNA]</scope>
    <source>
        <strain evidence="5">NY1588A</strain>
    </source>
</reference>
<keyword evidence="1" id="KW-0472">Membrane</keyword>
<evidence type="ECO:0000313" key="3">
    <source>
        <dbReference type="EMBL" id="MBI0553237.1"/>
    </source>
</evidence>
<organism evidence="2 4">
    <name type="scientific">Pectobacterium parmentieri</name>
    <dbReference type="NCBI Taxonomy" id="1905730"/>
    <lineage>
        <taxon>Bacteria</taxon>
        <taxon>Pseudomonadati</taxon>
        <taxon>Pseudomonadota</taxon>
        <taxon>Gammaproteobacteria</taxon>
        <taxon>Enterobacterales</taxon>
        <taxon>Pectobacteriaceae</taxon>
        <taxon>Pectobacterium</taxon>
    </lineage>
</organism>
<accession>A0A0H3I5C1</accession>
<gene>
    <name evidence="2" type="ordered locus">W5S_1832</name>
    <name evidence="3" type="ORF">F6Q06_01850</name>
</gene>
<reference evidence="3" key="4">
    <citation type="submission" date="2024-05" db="EMBL/GenBank/DDBJ databases">
        <title>Identification of Pectobacterium versatile causing blackleg of potato from New York State with a whole genome sequencing approach.</title>
        <authorList>
            <person name="Ma X."/>
            <person name="Swingle B."/>
        </authorList>
    </citation>
    <scope>NUCLEOTIDE SEQUENCE</scope>
    <source>
        <strain evidence="3">NY1588A</strain>
    </source>
</reference>
<dbReference type="Proteomes" id="UP000008044">
    <property type="component" value="Chromosome"/>
</dbReference>
<dbReference type="AlphaFoldDB" id="A0A0H3I5C1"/>
<keyword evidence="1" id="KW-0812">Transmembrane</keyword>
<evidence type="ECO:0000313" key="2">
    <source>
        <dbReference type="EMBL" id="AFI89923.1"/>
    </source>
</evidence>
<feature type="transmembrane region" description="Helical" evidence="1">
    <location>
        <begin position="71"/>
        <end position="93"/>
    </location>
</feature>
<reference evidence="2 4" key="1">
    <citation type="journal article" date="2012" name="J. Bacteriol.">
        <title>Genome sequence of Pectobacterium sp. strain SCC3193.</title>
        <authorList>
            <person name="Koskinen J.P."/>
            <person name="Laine P."/>
            <person name="Niemi O."/>
            <person name="Nykyri J."/>
            <person name="Harjunpaa H."/>
            <person name="Auvinen P."/>
            <person name="Paulin L."/>
            <person name="Pirhonen M."/>
            <person name="Palva T."/>
            <person name="Holm L."/>
        </authorList>
    </citation>
    <scope>NUCLEOTIDE SEQUENCE [LARGE SCALE GENOMIC DNA]</scope>
    <source>
        <strain evidence="2 4">SCC3193</strain>
    </source>
</reference>
<evidence type="ECO:0000313" key="4">
    <source>
        <dbReference type="Proteomes" id="UP000008044"/>
    </source>
</evidence>
<proteinExistence type="predicted"/>
<dbReference type="EMBL" id="CP003415">
    <property type="protein sequence ID" value="AFI89923.1"/>
    <property type="molecule type" value="Genomic_DNA"/>
</dbReference>
<dbReference type="EMBL" id="WABS01000002">
    <property type="protein sequence ID" value="MBI0553237.1"/>
    <property type="molecule type" value="Genomic_DNA"/>
</dbReference>
<keyword evidence="5" id="KW-1185">Reference proteome</keyword>
<feature type="transmembrane region" description="Helical" evidence="1">
    <location>
        <begin position="113"/>
        <end position="135"/>
    </location>
</feature>
<evidence type="ECO:0000256" key="1">
    <source>
        <dbReference type="SAM" id="Phobius"/>
    </source>
</evidence>
<dbReference type="Proteomes" id="UP001194579">
    <property type="component" value="Unassembled WGS sequence"/>
</dbReference>
<dbReference type="KEGG" id="pec:W5S_1832"/>
<sequence length="149" mass="17155">MSNIEKPKKITWFQGFTFLILPYLIIPVLYYFKFHIALLVTIPTATGSVFFFIVMNSTERNINILEKLSDVILYLFGLISLLLTILSISNIEISFQDVIEFISYGDIENSKKYIIIFSLYLLSAIAAFATIKTLLSVRSLIKYYKETIV</sequence>
<feature type="transmembrane region" description="Helical" evidence="1">
    <location>
        <begin position="12"/>
        <end position="30"/>
    </location>
</feature>
<protein>
    <submittedName>
        <fullName evidence="2">Hypoticical protein</fullName>
    </submittedName>
</protein>
<dbReference type="HOGENOM" id="CLU_1747893_0_0_6"/>
<dbReference type="RefSeq" id="WP_014699560.1">
    <property type="nucleotide sequence ID" value="NC_017845.1"/>
</dbReference>
<feature type="transmembrane region" description="Helical" evidence="1">
    <location>
        <begin position="36"/>
        <end position="55"/>
    </location>
</feature>
<reference evidence="2" key="2">
    <citation type="submission" date="2012-03" db="EMBL/GenBank/DDBJ databases">
        <authorList>
            <person name="Koskinen P."/>
            <person name="Laine P."/>
            <person name="Niemi O."/>
            <person name="Nykyri J."/>
            <person name="Harjunpaa H."/>
            <person name="Auvinen P."/>
            <person name="Paulin L."/>
            <person name="Pirhonen M."/>
            <person name="Palva T."/>
            <person name="Holm L."/>
        </authorList>
    </citation>
    <scope>NUCLEOTIDE SEQUENCE</scope>
    <source>
        <strain evidence="2">SCC3193</strain>
    </source>
</reference>
<name>A0A0H3I5C1_PECPM</name>